<dbReference type="WBParaSite" id="PDA_v2.g64.t1">
    <property type="protein sequence ID" value="PDA_v2.g64.t1"/>
    <property type="gene ID" value="PDA_v2.g64"/>
</dbReference>
<feature type="transmembrane region" description="Helical" evidence="8">
    <location>
        <begin position="7"/>
        <end position="25"/>
    </location>
</feature>
<name>A0A914QSA0_9BILA</name>
<dbReference type="EC" id="2.4.1.-" evidence="8"/>
<evidence type="ECO:0000256" key="7">
    <source>
        <dbReference type="ARBA" id="ARBA00023136"/>
    </source>
</evidence>
<evidence type="ECO:0000256" key="4">
    <source>
        <dbReference type="ARBA" id="ARBA00022679"/>
    </source>
</evidence>
<evidence type="ECO:0000313" key="10">
    <source>
        <dbReference type="WBParaSite" id="PDA_v2.g64.t1"/>
    </source>
</evidence>
<reference evidence="10" key="1">
    <citation type="submission" date="2022-11" db="UniProtKB">
        <authorList>
            <consortium name="WormBaseParasite"/>
        </authorList>
    </citation>
    <scope>IDENTIFICATION</scope>
</reference>
<sequence length="502" mass="58651">MWSSRNNLSISAAFILFIILILRYFPKDLPEINVAEQETIEDGSFLSLIYQAKEEIDYLHDIIRGKAEIAPVVESERILNFETFCQKLRINNVKIAEKHEWTKNFRWWLFSAHFDSRQNSLFPGKNSVQKNYQILLQILASIFLKPPTTPYCLIQYPHSTTPIVVEAILRPIWQRAWDPRFSFYNSYLITCGLPKNKKNEIPKSISLIPTKCPSKLYTNIPIQNNKPKKDGTKKPLIGVCLKGLDFMEDRSQHLIEWIEFQILMKADKIVIYVYSITSETRKALEYYSEKGKVEIVDLALPGFSPNTPFIRHNFIARNRQQKRRSELIPYNDCFLRFSQSHEYVLIVDSDEFVVPLKHENWPDMLESLQNQKFYSSSLAIRNVFKLETFDHSSNSPLKMLSNNFRSKIVQDKGISEKSFINTKTIATVFNHFALHRLYSNVTRTQHIDPEIAIKLHYKPNCPEELGLHCKEIVEDPIKDESLDRFVTKLEENVAKVLSIIRN</sequence>
<organism evidence="9 10">
    <name type="scientific">Panagrolaimus davidi</name>
    <dbReference type="NCBI Taxonomy" id="227884"/>
    <lineage>
        <taxon>Eukaryota</taxon>
        <taxon>Metazoa</taxon>
        <taxon>Ecdysozoa</taxon>
        <taxon>Nematoda</taxon>
        <taxon>Chromadorea</taxon>
        <taxon>Rhabditida</taxon>
        <taxon>Tylenchina</taxon>
        <taxon>Panagrolaimomorpha</taxon>
        <taxon>Panagrolaimoidea</taxon>
        <taxon>Panagrolaimidae</taxon>
        <taxon>Panagrolaimus</taxon>
    </lineage>
</organism>
<dbReference type="InterPro" id="IPR008166">
    <property type="entry name" value="Glyco_transf_92"/>
</dbReference>
<dbReference type="PANTHER" id="PTHR21461">
    <property type="entry name" value="GLYCOSYLTRANSFERASE FAMILY 92 PROTEIN"/>
    <property type="match status" value="1"/>
</dbReference>
<keyword evidence="7 8" id="KW-0472">Membrane</keyword>
<protein>
    <recommendedName>
        <fullName evidence="8">Glycosyltransferase family 92 protein</fullName>
        <ecNumber evidence="8">2.4.1.-</ecNumber>
    </recommendedName>
</protein>
<keyword evidence="3 8" id="KW-0328">Glycosyltransferase</keyword>
<evidence type="ECO:0000256" key="8">
    <source>
        <dbReference type="RuleBase" id="RU366017"/>
    </source>
</evidence>
<evidence type="ECO:0000256" key="1">
    <source>
        <dbReference type="ARBA" id="ARBA00004167"/>
    </source>
</evidence>
<accession>A0A914QSA0</accession>
<keyword evidence="9" id="KW-1185">Reference proteome</keyword>
<comment type="subcellular location">
    <subcellularLocation>
        <location evidence="1">Membrane</location>
        <topology evidence="1">Single-pass membrane protein</topology>
    </subcellularLocation>
</comment>
<dbReference type="Proteomes" id="UP000887578">
    <property type="component" value="Unplaced"/>
</dbReference>
<dbReference type="GO" id="GO:0016757">
    <property type="term" value="F:glycosyltransferase activity"/>
    <property type="evidence" value="ECO:0007669"/>
    <property type="project" value="UniProtKB-UniRule"/>
</dbReference>
<dbReference type="GO" id="GO:0005737">
    <property type="term" value="C:cytoplasm"/>
    <property type="evidence" value="ECO:0007669"/>
    <property type="project" value="TreeGrafter"/>
</dbReference>
<evidence type="ECO:0000256" key="5">
    <source>
        <dbReference type="ARBA" id="ARBA00022692"/>
    </source>
</evidence>
<dbReference type="Pfam" id="PF01697">
    <property type="entry name" value="Glyco_transf_92"/>
    <property type="match status" value="1"/>
</dbReference>
<evidence type="ECO:0000256" key="2">
    <source>
        <dbReference type="ARBA" id="ARBA00007647"/>
    </source>
</evidence>
<keyword evidence="4 8" id="KW-0808">Transferase</keyword>
<keyword evidence="6 8" id="KW-1133">Transmembrane helix</keyword>
<evidence type="ECO:0000256" key="3">
    <source>
        <dbReference type="ARBA" id="ARBA00022676"/>
    </source>
</evidence>
<dbReference type="AlphaFoldDB" id="A0A914QSA0"/>
<keyword evidence="5 8" id="KW-0812">Transmembrane</keyword>
<dbReference type="GO" id="GO:0016020">
    <property type="term" value="C:membrane"/>
    <property type="evidence" value="ECO:0007669"/>
    <property type="project" value="UniProtKB-SubCell"/>
</dbReference>
<dbReference type="PANTHER" id="PTHR21461:SF69">
    <property type="entry name" value="GLYCOSYLTRANSFERASE FAMILY 92 PROTEIN"/>
    <property type="match status" value="1"/>
</dbReference>
<evidence type="ECO:0000256" key="6">
    <source>
        <dbReference type="ARBA" id="ARBA00022989"/>
    </source>
</evidence>
<proteinExistence type="inferred from homology"/>
<comment type="similarity">
    <text evidence="2 8">Belongs to the glycosyltransferase 92 family.</text>
</comment>
<evidence type="ECO:0000313" key="9">
    <source>
        <dbReference type="Proteomes" id="UP000887578"/>
    </source>
</evidence>